<proteinExistence type="predicted"/>
<reference evidence="2 3" key="1">
    <citation type="submission" date="2016-11" db="EMBL/GenBank/DDBJ databases">
        <title>Genome sequences of unsequenced Mycobacteria.</title>
        <authorList>
            <person name="Greninger A.L."/>
            <person name="Fang F."/>
            <person name="Jerome K.R."/>
        </authorList>
    </citation>
    <scope>NUCLEOTIDE SEQUENCE [LARGE SCALE GENOMIC DNA]</scope>
    <source>
        <strain evidence="2 3">M11</strain>
    </source>
</reference>
<protein>
    <recommendedName>
        <fullName evidence="1">UGSC-like domain-containing protein</fullName>
    </recommendedName>
</protein>
<accession>A0A1Q4I2D5</accession>
<evidence type="ECO:0000313" key="3">
    <source>
        <dbReference type="Proteomes" id="UP000186438"/>
    </source>
</evidence>
<dbReference type="EMBL" id="MPNT01000001">
    <property type="protein sequence ID" value="OJZ76131.1"/>
    <property type="molecule type" value="Genomic_DNA"/>
</dbReference>
<dbReference type="RefSeq" id="WP_073870404.1">
    <property type="nucleotide sequence ID" value="NZ_MPNT01000001.1"/>
</dbReference>
<comment type="caution">
    <text evidence="2">The sequence shown here is derived from an EMBL/GenBank/DDBJ whole genome shotgun (WGS) entry which is preliminary data.</text>
</comment>
<dbReference type="InterPro" id="IPR057767">
    <property type="entry name" value="UGSC-like_dom"/>
</dbReference>
<dbReference type="STRING" id="53378.BRW65_01480"/>
<dbReference type="OrthoDB" id="2990547at2"/>
<dbReference type="AlphaFoldDB" id="A0A1Q4I2D5"/>
<name>A0A1Q4I2D5_9MYCO</name>
<organism evidence="2 3">
    <name type="scientific">Mycobacterium paraffinicum</name>
    <dbReference type="NCBI Taxonomy" id="53378"/>
    <lineage>
        <taxon>Bacteria</taxon>
        <taxon>Bacillati</taxon>
        <taxon>Actinomycetota</taxon>
        <taxon>Actinomycetes</taxon>
        <taxon>Mycobacteriales</taxon>
        <taxon>Mycobacteriaceae</taxon>
        <taxon>Mycobacterium</taxon>
    </lineage>
</organism>
<dbReference type="Pfam" id="PF24696">
    <property type="entry name" value="UGSC"/>
    <property type="match status" value="1"/>
</dbReference>
<dbReference type="Proteomes" id="UP000186438">
    <property type="component" value="Unassembled WGS sequence"/>
</dbReference>
<sequence>MVYVLDPTAELGADTADPGPDLSALKGAIVGIRVDILWRSWDWIAEEWARLLEADGATVAFWRARGRTGDEGVRMLDELDDFSKRIDAAIVGLGNCGSCTSWTIHDALRIADAGVPTVAATTAHFTELGHTLARRGGRSALRIETLPYPLDTLPEEQVRDIARRQYRSVVRTLGVRA</sequence>
<feature type="domain" description="UGSC-like" evidence="1">
    <location>
        <begin position="4"/>
        <end position="174"/>
    </location>
</feature>
<keyword evidence="3" id="KW-1185">Reference proteome</keyword>
<evidence type="ECO:0000313" key="2">
    <source>
        <dbReference type="EMBL" id="OJZ76131.1"/>
    </source>
</evidence>
<gene>
    <name evidence="2" type="ORF">BRW65_01480</name>
</gene>
<evidence type="ECO:0000259" key="1">
    <source>
        <dbReference type="Pfam" id="PF24696"/>
    </source>
</evidence>